<dbReference type="SUPFAM" id="SSF51161">
    <property type="entry name" value="Trimeric LpxA-like enzymes"/>
    <property type="match status" value="1"/>
</dbReference>
<dbReference type="Proteomes" id="UP000254079">
    <property type="component" value="Unassembled WGS sequence"/>
</dbReference>
<keyword evidence="4 5" id="KW-0012">Acyltransferase</keyword>
<organism evidence="7 8">
    <name type="scientific">Escherichia coli</name>
    <dbReference type="NCBI Taxonomy" id="562"/>
    <lineage>
        <taxon>Bacteria</taxon>
        <taxon>Pseudomonadati</taxon>
        <taxon>Pseudomonadota</taxon>
        <taxon>Gammaproteobacteria</taxon>
        <taxon>Enterobacterales</taxon>
        <taxon>Enterobacteriaceae</taxon>
        <taxon>Escherichia</taxon>
    </lineage>
</organism>
<dbReference type="Pfam" id="PF00132">
    <property type="entry name" value="Hexapep"/>
    <property type="match status" value="1"/>
</dbReference>
<evidence type="ECO:0000259" key="6">
    <source>
        <dbReference type="SMART" id="SM01266"/>
    </source>
</evidence>
<dbReference type="InterPro" id="IPR001451">
    <property type="entry name" value="Hexapep"/>
</dbReference>
<dbReference type="GO" id="GO:0008870">
    <property type="term" value="F:galactoside O-acetyltransferase activity"/>
    <property type="evidence" value="ECO:0007669"/>
    <property type="project" value="TreeGrafter"/>
</dbReference>
<dbReference type="CDD" id="cd03357">
    <property type="entry name" value="LbH_MAT_GAT"/>
    <property type="match status" value="1"/>
</dbReference>
<keyword evidence="3" id="KW-0677">Repeat</keyword>
<name>A0A376U5U1_ECOLX</name>
<comment type="similarity">
    <text evidence="1 5">Belongs to the transferase hexapeptide repeat family.</text>
</comment>
<dbReference type="NCBIfam" id="NF007499">
    <property type="entry name" value="PRK10092.1"/>
    <property type="match status" value="1"/>
</dbReference>
<evidence type="ECO:0000313" key="7">
    <source>
        <dbReference type="EMBL" id="STI84061.1"/>
    </source>
</evidence>
<dbReference type="InterPro" id="IPR011004">
    <property type="entry name" value="Trimer_LpxA-like_sf"/>
</dbReference>
<dbReference type="InterPro" id="IPR024688">
    <property type="entry name" value="Mac_dom"/>
</dbReference>
<dbReference type="FunFam" id="2.160.10.10:FF:000008">
    <property type="entry name" value="Maltose O-acetyltransferase"/>
    <property type="match status" value="1"/>
</dbReference>
<gene>
    <name evidence="7" type="primary">maa</name>
    <name evidence="7" type="ORF">NCTC8622_03105</name>
</gene>
<dbReference type="InterPro" id="IPR039369">
    <property type="entry name" value="LacA-like"/>
</dbReference>
<evidence type="ECO:0000256" key="5">
    <source>
        <dbReference type="RuleBase" id="RU367021"/>
    </source>
</evidence>
<dbReference type="Gene3D" id="2.160.10.10">
    <property type="entry name" value="Hexapeptide repeat proteins"/>
    <property type="match status" value="1"/>
</dbReference>
<dbReference type="SMART" id="SM01266">
    <property type="entry name" value="Mac"/>
    <property type="match status" value="1"/>
</dbReference>
<evidence type="ECO:0000256" key="3">
    <source>
        <dbReference type="ARBA" id="ARBA00022737"/>
    </source>
</evidence>
<proteinExistence type="inferred from homology"/>
<dbReference type="EMBL" id="UGCP01000002">
    <property type="protein sequence ID" value="STI84061.1"/>
    <property type="molecule type" value="Genomic_DNA"/>
</dbReference>
<reference evidence="7 8" key="1">
    <citation type="submission" date="2018-06" db="EMBL/GenBank/DDBJ databases">
        <authorList>
            <consortium name="Pathogen Informatics"/>
            <person name="Doyle S."/>
        </authorList>
    </citation>
    <scope>NUCLEOTIDE SEQUENCE [LARGE SCALE GENOMIC DNA]</scope>
    <source>
        <strain evidence="7 8">NCTC8622</strain>
    </source>
</reference>
<evidence type="ECO:0000313" key="8">
    <source>
        <dbReference type="Proteomes" id="UP000254079"/>
    </source>
</evidence>
<dbReference type="AlphaFoldDB" id="A0A376U5U1"/>
<evidence type="ECO:0000256" key="4">
    <source>
        <dbReference type="ARBA" id="ARBA00023315"/>
    </source>
</evidence>
<dbReference type="Pfam" id="PF12464">
    <property type="entry name" value="Mac"/>
    <property type="match status" value="1"/>
</dbReference>
<evidence type="ECO:0000256" key="2">
    <source>
        <dbReference type="ARBA" id="ARBA00022679"/>
    </source>
</evidence>
<dbReference type="PANTHER" id="PTHR43017:SF1">
    <property type="entry name" value="ACETYLTRANSFERASE YJL218W-RELATED"/>
    <property type="match status" value="1"/>
</dbReference>
<sequence length="223" mass="24658">MSTEKEKMIAGELYRSADETLSRDRLRARQLIHRYNHSLAEEHTLRQQILADLFGQVTEAYIEPTFRCDYGYNIFLGNNFFANFDCVMLDVCPIRIGDNCMLAPGVHIYTATHPIDPVARNSGAELGKPVTIGNNVWIGGRAVINPGVTIGDNVVVASGAVVTKDVPDNVVVGGNPARIIKKIVIGFSQLLCKIVVNLLLPLYYSHVKIGCSLESCRYHEGKR</sequence>
<accession>A0A376U5U1</accession>
<dbReference type="InterPro" id="IPR018357">
    <property type="entry name" value="Hexapep_transf_CS"/>
</dbReference>
<protein>
    <recommendedName>
        <fullName evidence="5">Acetyltransferase</fullName>
        <ecNumber evidence="5">2.3.1.-</ecNumber>
    </recommendedName>
</protein>
<evidence type="ECO:0000256" key="1">
    <source>
        <dbReference type="ARBA" id="ARBA00007274"/>
    </source>
</evidence>
<dbReference type="Pfam" id="PF14602">
    <property type="entry name" value="Hexapep_2"/>
    <property type="match status" value="1"/>
</dbReference>
<dbReference type="PANTHER" id="PTHR43017">
    <property type="entry name" value="GALACTOSIDE O-ACETYLTRANSFERASE"/>
    <property type="match status" value="1"/>
</dbReference>
<dbReference type="PROSITE" id="PS00101">
    <property type="entry name" value="HEXAPEP_TRANSFERASES"/>
    <property type="match status" value="1"/>
</dbReference>
<dbReference type="EC" id="2.3.1.-" evidence="5"/>
<feature type="domain" description="Maltose/galactoside acetyltransferase" evidence="6">
    <location>
        <begin position="5"/>
        <end position="59"/>
    </location>
</feature>
<keyword evidence="2 5" id="KW-0808">Transferase</keyword>